<protein>
    <submittedName>
        <fullName evidence="2">BFD-like [2Fe-2S] binding domain-containing protein</fullName>
    </submittedName>
</protein>
<accession>A0A1X7F0T7</accession>
<proteinExistence type="predicted"/>
<dbReference type="Pfam" id="PF04324">
    <property type="entry name" value="Fer2_BFD"/>
    <property type="match status" value="1"/>
</dbReference>
<dbReference type="InterPro" id="IPR041854">
    <property type="entry name" value="BFD-like_2Fe2S-bd_dom_sf"/>
</dbReference>
<dbReference type="Gene3D" id="1.10.10.1100">
    <property type="entry name" value="BFD-like [2Fe-2S]-binding domain"/>
    <property type="match status" value="1"/>
</dbReference>
<dbReference type="STRING" id="1519643.SAMN06295933_3527"/>
<name>A0A1X7F0T7_9BACT</name>
<evidence type="ECO:0000313" key="2">
    <source>
        <dbReference type="EMBL" id="SMF43090.1"/>
    </source>
</evidence>
<dbReference type="EMBL" id="FWZU01000008">
    <property type="protein sequence ID" value="SMF43090.1"/>
    <property type="molecule type" value="Genomic_DNA"/>
</dbReference>
<keyword evidence="3" id="KW-1185">Reference proteome</keyword>
<dbReference type="AlphaFoldDB" id="A0A1X7F0T7"/>
<dbReference type="InterPro" id="IPR007419">
    <property type="entry name" value="BFD-like_2Fe2S-bd_dom"/>
</dbReference>
<dbReference type="Proteomes" id="UP000192906">
    <property type="component" value="Unassembled WGS sequence"/>
</dbReference>
<reference evidence="3" key="1">
    <citation type="submission" date="2017-04" db="EMBL/GenBank/DDBJ databases">
        <authorList>
            <person name="Varghese N."/>
            <person name="Submissions S."/>
        </authorList>
    </citation>
    <scope>NUCLEOTIDE SEQUENCE [LARGE SCALE GENOMIC DNA]</scope>
    <source>
        <strain evidence="3">K3S</strain>
    </source>
</reference>
<sequence>MPTFTEDILLAPESEIVCYCSAVTKREIVEAIASGADSLTAIKDVTGACTVARCKEMNPRGR</sequence>
<gene>
    <name evidence="2" type="ORF">SAMN06295933_3527</name>
</gene>
<organism evidence="2 3">
    <name type="scientific">Desulfovibrio gilichinskyi</name>
    <dbReference type="NCBI Taxonomy" id="1519643"/>
    <lineage>
        <taxon>Bacteria</taxon>
        <taxon>Pseudomonadati</taxon>
        <taxon>Thermodesulfobacteriota</taxon>
        <taxon>Desulfovibrionia</taxon>
        <taxon>Desulfovibrionales</taxon>
        <taxon>Desulfovibrionaceae</taxon>
        <taxon>Desulfovibrio</taxon>
    </lineage>
</organism>
<feature type="domain" description="BFD-like [2Fe-2S]-binding" evidence="1">
    <location>
        <begin position="16"/>
        <end position="51"/>
    </location>
</feature>
<evidence type="ECO:0000259" key="1">
    <source>
        <dbReference type="Pfam" id="PF04324"/>
    </source>
</evidence>
<evidence type="ECO:0000313" key="3">
    <source>
        <dbReference type="Proteomes" id="UP000192906"/>
    </source>
</evidence>
<dbReference type="RefSeq" id="WP_085104660.1">
    <property type="nucleotide sequence ID" value="NZ_FWZU01000008.1"/>
</dbReference>
<dbReference type="OrthoDB" id="15293at2"/>